<sequence length="375" mass="42039">MFFGKTAKSILIVLCAACFVCACKKGGDSAPAEKRVREVVVMTPQKRALEIWDKYTARIEGQKSVQIKARVNGYLEKILFKDGAKVKEGDILFEIDSRPFEAVVEAQSAAIDEIKTRIELAKSNLERAKELLEVNAISREVYETRLSELKSQNAKLLMAEANLRKARLDLEFTKVRAPISGYVSRRYVDEGNLVEDSKTMLADLVSRDVVYAYFEVSERDIIRYNDSGLLADLNAGRIENLPVKLSLMDDKNARAFGKLTYADNKLESSSLEFRAEIENKNSDLYPGMFAELELRAGEPREKLLIPEAAIGTDLVGRFVYIVDSDDIVRYRKLSVGELVGTDRVIEEGLGESDRVVVNGIQRAAIDTKVKPILKK</sequence>
<dbReference type="Pfam" id="PF25967">
    <property type="entry name" value="RND-MFP_C"/>
    <property type="match status" value="1"/>
</dbReference>
<dbReference type="Pfam" id="PF25944">
    <property type="entry name" value="Beta-barrel_RND"/>
    <property type="match status" value="1"/>
</dbReference>
<dbReference type="EMBL" id="JALBUT010000003">
    <property type="protein sequence ID" value="MDX8415174.1"/>
    <property type="molecule type" value="Genomic_DNA"/>
</dbReference>
<keyword evidence="4" id="KW-0732">Signal</keyword>
<proteinExistence type="inferred from homology"/>
<comment type="similarity">
    <text evidence="2">Belongs to the membrane fusion protein (MFP) (TC 8.A.1) family.</text>
</comment>
<dbReference type="Gene3D" id="2.40.420.20">
    <property type="match status" value="1"/>
</dbReference>
<protein>
    <submittedName>
        <fullName evidence="9">Efflux RND transporter periplasmic adaptor subunit</fullName>
    </submittedName>
</protein>
<feature type="domain" description="Multidrug resistance protein MdtA-like alpha-helical hairpin" evidence="5">
    <location>
        <begin position="115"/>
        <end position="173"/>
    </location>
</feature>
<dbReference type="InterPro" id="IPR058625">
    <property type="entry name" value="MdtA-like_BSH"/>
</dbReference>
<gene>
    <name evidence="9" type="ORF">MOX91_03145</name>
</gene>
<feature type="signal peptide" evidence="4">
    <location>
        <begin position="1"/>
        <end position="22"/>
    </location>
</feature>
<evidence type="ECO:0000256" key="1">
    <source>
        <dbReference type="ARBA" id="ARBA00004196"/>
    </source>
</evidence>
<dbReference type="InterPro" id="IPR006143">
    <property type="entry name" value="RND_pump_MFP"/>
</dbReference>
<organism evidence="9 10">
    <name type="scientific">Intestinicryptomonas porci</name>
    <dbReference type="NCBI Taxonomy" id="2926320"/>
    <lineage>
        <taxon>Bacteria</taxon>
        <taxon>Pseudomonadati</taxon>
        <taxon>Verrucomicrobiota</taxon>
        <taxon>Opitutia</taxon>
        <taxon>Opitutales</taxon>
        <taxon>Intestinicryptomonaceae</taxon>
        <taxon>Intestinicryptomonas</taxon>
    </lineage>
</organism>
<evidence type="ECO:0000313" key="10">
    <source>
        <dbReference type="Proteomes" id="UP001275932"/>
    </source>
</evidence>
<dbReference type="RefSeq" id="WP_370396622.1">
    <property type="nucleotide sequence ID" value="NZ_JALBUT010000003.1"/>
</dbReference>
<keyword evidence="10" id="KW-1185">Reference proteome</keyword>
<evidence type="ECO:0000259" key="8">
    <source>
        <dbReference type="Pfam" id="PF25967"/>
    </source>
</evidence>
<comment type="caution">
    <text evidence="9">The sequence shown here is derived from an EMBL/GenBank/DDBJ whole genome shotgun (WGS) entry which is preliminary data.</text>
</comment>
<accession>A0ABU4WF45</accession>
<evidence type="ECO:0000259" key="7">
    <source>
        <dbReference type="Pfam" id="PF25944"/>
    </source>
</evidence>
<reference evidence="9 10" key="1">
    <citation type="submission" date="2022-03" db="EMBL/GenBank/DDBJ databases">
        <title>Novel taxa within the pig intestine.</title>
        <authorList>
            <person name="Wylensek D."/>
            <person name="Bishof K."/>
            <person name="Afrizal A."/>
            <person name="Clavel T."/>
        </authorList>
    </citation>
    <scope>NUCLEOTIDE SEQUENCE [LARGE SCALE GENOMIC DNA]</scope>
    <source>
        <strain evidence="9 10">CLA-KB-P66</strain>
    </source>
</reference>
<evidence type="ECO:0000256" key="3">
    <source>
        <dbReference type="SAM" id="Coils"/>
    </source>
</evidence>
<dbReference type="Pfam" id="PF25876">
    <property type="entry name" value="HH_MFP_RND"/>
    <property type="match status" value="1"/>
</dbReference>
<feature type="chain" id="PRO_5046944541" evidence="4">
    <location>
        <begin position="23"/>
        <end position="375"/>
    </location>
</feature>
<dbReference type="PROSITE" id="PS51257">
    <property type="entry name" value="PROKAR_LIPOPROTEIN"/>
    <property type="match status" value="1"/>
</dbReference>
<name>A0ABU4WF45_9BACT</name>
<dbReference type="Gene3D" id="2.40.30.170">
    <property type="match status" value="1"/>
</dbReference>
<comment type="subcellular location">
    <subcellularLocation>
        <location evidence="1">Cell envelope</location>
    </subcellularLocation>
</comment>
<dbReference type="PANTHER" id="PTHR30158">
    <property type="entry name" value="ACRA/E-RELATED COMPONENT OF DRUG EFFLUX TRANSPORTER"/>
    <property type="match status" value="1"/>
</dbReference>
<feature type="domain" description="Multidrug resistance protein MdtA-like barrel-sandwich hybrid" evidence="6">
    <location>
        <begin position="64"/>
        <end position="199"/>
    </location>
</feature>
<feature type="domain" description="Multidrug resistance protein MdtA-like beta-barrel" evidence="7">
    <location>
        <begin position="210"/>
        <end position="296"/>
    </location>
</feature>
<evidence type="ECO:0000259" key="5">
    <source>
        <dbReference type="Pfam" id="PF25876"/>
    </source>
</evidence>
<dbReference type="Proteomes" id="UP001275932">
    <property type="component" value="Unassembled WGS sequence"/>
</dbReference>
<dbReference type="Gene3D" id="2.40.50.100">
    <property type="match status" value="1"/>
</dbReference>
<feature type="coiled-coil region" evidence="3">
    <location>
        <begin position="104"/>
        <end position="169"/>
    </location>
</feature>
<dbReference type="InterPro" id="IPR058627">
    <property type="entry name" value="MdtA-like_C"/>
</dbReference>
<dbReference type="PANTHER" id="PTHR30158:SF10">
    <property type="entry name" value="CATION EFFLUX PUMP"/>
    <property type="match status" value="1"/>
</dbReference>
<dbReference type="NCBIfam" id="TIGR01730">
    <property type="entry name" value="RND_mfp"/>
    <property type="match status" value="1"/>
</dbReference>
<dbReference type="InterPro" id="IPR058624">
    <property type="entry name" value="MdtA-like_HH"/>
</dbReference>
<evidence type="ECO:0000256" key="4">
    <source>
        <dbReference type="SAM" id="SignalP"/>
    </source>
</evidence>
<evidence type="ECO:0000313" key="9">
    <source>
        <dbReference type="EMBL" id="MDX8415174.1"/>
    </source>
</evidence>
<dbReference type="Gene3D" id="1.10.287.470">
    <property type="entry name" value="Helix hairpin bin"/>
    <property type="match status" value="1"/>
</dbReference>
<feature type="domain" description="Multidrug resistance protein MdtA-like C-terminal permuted SH3" evidence="8">
    <location>
        <begin position="303"/>
        <end position="362"/>
    </location>
</feature>
<evidence type="ECO:0000256" key="2">
    <source>
        <dbReference type="ARBA" id="ARBA00009477"/>
    </source>
</evidence>
<evidence type="ECO:0000259" key="6">
    <source>
        <dbReference type="Pfam" id="PF25917"/>
    </source>
</evidence>
<dbReference type="InterPro" id="IPR058626">
    <property type="entry name" value="MdtA-like_b-barrel"/>
</dbReference>
<keyword evidence="3" id="KW-0175">Coiled coil</keyword>
<dbReference type="SUPFAM" id="SSF111369">
    <property type="entry name" value="HlyD-like secretion proteins"/>
    <property type="match status" value="1"/>
</dbReference>
<dbReference type="Pfam" id="PF25917">
    <property type="entry name" value="BSH_RND"/>
    <property type="match status" value="1"/>
</dbReference>